<proteinExistence type="predicted"/>
<dbReference type="AlphaFoldDB" id="A0A3L7AY82"/>
<name>A0A3L7AY82_9MICO</name>
<keyword evidence="3" id="KW-1185">Reference proteome</keyword>
<evidence type="ECO:0000313" key="2">
    <source>
        <dbReference type="EMBL" id="RLP84578.1"/>
    </source>
</evidence>
<dbReference type="RefSeq" id="WP_121687062.1">
    <property type="nucleotide sequence ID" value="NZ_RCUY01000001.1"/>
</dbReference>
<dbReference type="Proteomes" id="UP000269438">
    <property type="component" value="Unassembled WGS sequence"/>
</dbReference>
<gene>
    <name evidence="2" type="ORF">D9V34_00845</name>
    <name evidence="1" type="ORF">D9V34_13140</name>
</gene>
<dbReference type="EMBL" id="RCUY01000011">
    <property type="protein sequence ID" value="RLP80793.1"/>
    <property type="molecule type" value="Genomic_DNA"/>
</dbReference>
<reference evidence="2 3" key="1">
    <citation type="submission" date="2018-10" db="EMBL/GenBank/DDBJ databases">
        <authorList>
            <person name="Li J."/>
        </authorList>
    </citation>
    <scope>NUCLEOTIDE SEQUENCE [LARGE SCALE GENOMIC DNA]</scope>
    <source>
        <strain evidence="2 3">JCM 11654</strain>
    </source>
</reference>
<accession>A0A3L7AY82</accession>
<dbReference type="EMBL" id="RCUY01000001">
    <property type="protein sequence ID" value="RLP84578.1"/>
    <property type="molecule type" value="Genomic_DNA"/>
</dbReference>
<organism evidence="2 3">
    <name type="scientific">Mycetocola lacteus</name>
    <dbReference type="NCBI Taxonomy" id="76637"/>
    <lineage>
        <taxon>Bacteria</taxon>
        <taxon>Bacillati</taxon>
        <taxon>Actinomycetota</taxon>
        <taxon>Actinomycetes</taxon>
        <taxon>Micrococcales</taxon>
        <taxon>Microbacteriaceae</taxon>
        <taxon>Mycetocola</taxon>
    </lineage>
</organism>
<dbReference type="OrthoDB" id="9905813at2"/>
<comment type="caution">
    <text evidence="2">The sequence shown here is derived from an EMBL/GenBank/DDBJ whole genome shotgun (WGS) entry which is preliminary data.</text>
</comment>
<protein>
    <submittedName>
        <fullName evidence="2">Uncharacterized protein</fullName>
    </submittedName>
</protein>
<evidence type="ECO:0000313" key="1">
    <source>
        <dbReference type="EMBL" id="RLP80793.1"/>
    </source>
</evidence>
<evidence type="ECO:0000313" key="3">
    <source>
        <dbReference type="Proteomes" id="UP000269438"/>
    </source>
</evidence>
<sequence length="97" mass="10289">MTMIQVDRESMGEVLKKPRILAEDVLDARDKFPGGGDAGAATEEIASIVEFISEAARMSAAAAVGLTAVATAALDDVMRTEDDIVDSLNRFAADWTD</sequence>